<accession>R4WZA4</accession>
<keyword evidence="1" id="KW-0614">Plasmid</keyword>
<evidence type="ECO:0000313" key="1">
    <source>
        <dbReference type="EMBL" id="BAN27035.1"/>
    </source>
</evidence>
<evidence type="ECO:0000313" key="2">
    <source>
        <dbReference type="Proteomes" id="UP000013966"/>
    </source>
</evidence>
<sequence length="48" mass="5238">MKVTNELKNRDLQGILIAMVDAVHPAAQCLGPFPIRDALHGEDAKLAR</sequence>
<reference evidence="1 2" key="2">
    <citation type="journal article" date="2018" name="Int. J. Syst. Evol. Microbiol.">
        <title>Burkholderia insecticola sp. nov., a gut symbiotic bacterium of the bean bug Riptortus pedestris.</title>
        <authorList>
            <person name="Takeshita K."/>
            <person name="Tamaki H."/>
            <person name="Ohbayashi T."/>
            <person name="Meng X.-Y."/>
            <person name="Sone T."/>
            <person name="Mitani Y."/>
            <person name="Peeters C."/>
            <person name="Kikuchi Y."/>
            <person name="Vandamme P."/>
        </authorList>
    </citation>
    <scope>NUCLEOTIDE SEQUENCE [LARGE SCALE GENOMIC DNA]</scope>
    <source>
        <strain evidence="1">RPE64</strain>
        <plasmid evidence="1 2">p1</plasmid>
    </source>
</reference>
<keyword evidence="2" id="KW-1185">Reference proteome</keyword>
<proteinExistence type="predicted"/>
<dbReference type="KEGG" id="buo:BRPE64_DCDS00990"/>
<organism evidence="1 2">
    <name type="scientific">Caballeronia insecticola</name>
    <dbReference type="NCBI Taxonomy" id="758793"/>
    <lineage>
        <taxon>Bacteria</taxon>
        <taxon>Pseudomonadati</taxon>
        <taxon>Pseudomonadota</taxon>
        <taxon>Betaproteobacteria</taxon>
        <taxon>Burkholderiales</taxon>
        <taxon>Burkholderiaceae</taxon>
        <taxon>Caballeronia</taxon>
    </lineage>
</organism>
<dbReference type="HOGENOM" id="CLU_3150374_0_0_4"/>
<name>R4WZA4_9BURK</name>
<reference evidence="1 2" key="1">
    <citation type="journal article" date="2013" name="Genome Announc.">
        <title>Complete Genome Sequence of Burkholderia sp. Strain RPE64, Bacterial Symbiont of the Bean Bug Riptortus pedestris.</title>
        <authorList>
            <person name="Shibata T.F."/>
            <person name="Maeda T."/>
            <person name="Nikoh N."/>
            <person name="Yamaguchi K."/>
            <person name="Oshima K."/>
            <person name="Hattori M."/>
            <person name="Nishiyama T."/>
            <person name="Hasebe M."/>
            <person name="Fukatsu T."/>
            <person name="Kikuchi Y."/>
            <person name="Shigenobu S."/>
        </authorList>
    </citation>
    <scope>NUCLEOTIDE SEQUENCE [LARGE SCALE GENOMIC DNA]</scope>
    <source>
        <plasmid evidence="1 2">p1</plasmid>
    </source>
</reference>
<dbReference type="PATRIC" id="fig|758793.3.peg.5255"/>
<geneLocation type="plasmid" evidence="1 2">
    <name>p1</name>
</geneLocation>
<dbReference type="AlphaFoldDB" id="R4WZA4"/>
<dbReference type="Proteomes" id="UP000013966">
    <property type="component" value="Plasmid p1"/>
</dbReference>
<gene>
    <name evidence="1" type="ORF">BRPE64_DCDS00990</name>
</gene>
<protein>
    <submittedName>
        <fullName evidence="1">Uncharacterized protein</fullName>
    </submittedName>
</protein>
<dbReference type="EMBL" id="AP013061">
    <property type="protein sequence ID" value="BAN27035.1"/>
    <property type="molecule type" value="Genomic_DNA"/>
</dbReference>